<dbReference type="HOGENOM" id="CLU_2088656_0_0_1"/>
<evidence type="ECO:0000256" key="1">
    <source>
        <dbReference type="SAM" id="MobiDB-lite"/>
    </source>
</evidence>
<proteinExistence type="predicted"/>
<reference evidence="2" key="1">
    <citation type="journal article" date="2009" name="Rice">
        <title>De Novo Next Generation Sequencing of Plant Genomes.</title>
        <authorList>
            <person name="Rounsley S."/>
            <person name="Marri P.R."/>
            <person name="Yu Y."/>
            <person name="He R."/>
            <person name="Sisneros N."/>
            <person name="Goicoechea J.L."/>
            <person name="Lee S.J."/>
            <person name="Angelova A."/>
            <person name="Kudrna D."/>
            <person name="Luo M."/>
            <person name="Affourtit J."/>
            <person name="Desany B."/>
            <person name="Knight J."/>
            <person name="Niazi F."/>
            <person name="Egholm M."/>
            <person name="Wing R.A."/>
        </authorList>
    </citation>
    <scope>NUCLEOTIDE SEQUENCE [LARGE SCALE GENOMIC DNA]</scope>
    <source>
        <strain evidence="2">cv. IRGC 105608</strain>
    </source>
</reference>
<dbReference type="EnsemblPlants" id="OBART10G09760.1">
    <property type="protein sequence ID" value="OBART10G09760.1"/>
    <property type="gene ID" value="OBART10G09760"/>
</dbReference>
<evidence type="ECO:0000313" key="3">
    <source>
        <dbReference type="Proteomes" id="UP000026960"/>
    </source>
</evidence>
<keyword evidence="3" id="KW-1185">Reference proteome</keyword>
<evidence type="ECO:0000313" key="2">
    <source>
        <dbReference type="EnsemblPlants" id="OBART10G09760.1"/>
    </source>
</evidence>
<dbReference type="Gramene" id="OBART10G09760.1">
    <property type="protein sequence ID" value="OBART10G09760.1"/>
    <property type="gene ID" value="OBART10G09760"/>
</dbReference>
<dbReference type="STRING" id="65489.A0A0D3HDL2"/>
<dbReference type="AlphaFoldDB" id="A0A0D3HDL2"/>
<accession>A0A0D3HDL2</accession>
<dbReference type="Proteomes" id="UP000026960">
    <property type="component" value="Chromosome 10"/>
</dbReference>
<dbReference type="PaxDb" id="65489-OBART10G09760.1"/>
<feature type="compositionally biased region" description="Pro residues" evidence="1">
    <location>
        <begin position="92"/>
        <end position="102"/>
    </location>
</feature>
<feature type="region of interest" description="Disordered" evidence="1">
    <location>
        <begin position="24"/>
        <end position="117"/>
    </location>
</feature>
<organism evidence="2">
    <name type="scientific">Oryza barthii</name>
    <dbReference type="NCBI Taxonomy" id="65489"/>
    <lineage>
        <taxon>Eukaryota</taxon>
        <taxon>Viridiplantae</taxon>
        <taxon>Streptophyta</taxon>
        <taxon>Embryophyta</taxon>
        <taxon>Tracheophyta</taxon>
        <taxon>Spermatophyta</taxon>
        <taxon>Magnoliopsida</taxon>
        <taxon>Liliopsida</taxon>
        <taxon>Poales</taxon>
        <taxon>Poaceae</taxon>
        <taxon>BOP clade</taxon>
        <taxon>Oryzoideae</taxon>
        <taxon>Oryzeae</taxon>
        <taxon>Oryzinae</taxon>
        <taxon>Oryza</taxon>
    </lineage>
</organism>
<protein>
    <submittedName>
        <fullName evidence="2">Uncharacterized protein</fullName>
    </submittedName>
</protein>
<sequence>MSWKGPISSCRCSIPIFSNLQIHRRRPPAASRPSTPKFQREPLALFRDATTGRHGTRKRGESESEIEFEFYAQNPSKLPRPAPRLQNLPEASNPPDPPPPGRPCLDRAGEATLAARR</sequence>
<reference evidence="2" key="2">
    <citation type="submission" date="2015-03" db="UniProtKB">
        <authorList>
            <consortium name="EnsemblPlants"/>
        </authorList>
    </citation>
    <scope>IDENTIFICATION</scope>
</reference>
<name>A0A0D3HDL2_9ORYZ</name>